<sequence>MAVQVIGLSLMTSDQTEHQAKSVGSGGWVVSFLPGRTLTIEQATAALQAAEAAAAVRMLSGQVGLTAMETVGLAIQESPWGEALSGPSGRRGWLRGRLERGAVPS</sequence>
<reference evidence="2" key="1">
    <citation type="journal article" date="2019" name="Int. J. Syst. Evol. Microbiol.">
        <title>The Global Catalogue of Microorganisms (GCM) 10K type strain sequencing project: providing services to taxonomists for standard genome sequencing and annotation.</title>
        <authorList>
            <consortium name="The Broad Institute Genomics Platform"/>
            <consortium name="The Broad Institute Genome Sequencing Center for Infectious Disease"/>
            <person name="Wu L."/>
            <person name="Ma J."/>
        </authorList>
    </citation>
    <scope>NUCLEOTIDE SEQUENCE [LARGE SCALE GENOMIC DNA]</scope>
    <source>
        <strain evidence="2">JCM 18298</strain>
    </source>
</reference>
<gene>
    <name evidence="1" type="ORF">GCM10023318_13970</name>
</gene>
<dbReference type="Proteomes" id="UP001500603">
    <property type="component" value="Unassembled WGS sequence"/>
</dbReference>
<accession>A0ABP9JYC2</accession>
<name>A0ABP9JYC2_9NOCA</name>
<protein>
    <submittedName>
        <fullName evidence="1">Uncharacterized protein</fullName>
    </submittedName>
</protein>
<keyword evidence="2" id="KW-1185">Reference proteome</keyword>
<evidence type="ECO:0000313" key="1">
    <source>
        <dbReference type="EMBL" id="GAA5047431.1"/>
    </source>
</evidence>
<evidence type="ECO:0000313" key="2">
    <source>
        <dbReference type="Proteomes" id="UP001500603"/>
    </source>
</evidence>
<comment type="caution">
    <text evidence="1">The sequence shown here is derived from an EMBL/GenBank/DDBJ whole genome shotgun (WGS) entry which is preliminary data.</text>
</comment>
<organism evidence="1 2">
    <name type="scientific">Nocardia callitridis</name>
    <dbReference type="NCBI Taxonomy" id="648753"/>
    <lineage>
        <taxon>Bacteria</taxon>
        <taxon>Bacillati</taxon>
        <taxon>Actinomycetota</taxon>
        <taxon>Actinomycetes</taxon>
        <taxon>Mycobacteriales</taxon>
        <taxon>Nocardiaceae</taxon>
        <taxon>Nocardia</taxon>
    </lineage>
</organism>
<dbReference type="EMBL" id="BAABJM010000001">
    <property type="protein sequence ID" value="GAA5047431.1"/>
    <property type="molecule type" value="Genomic_DNA"/>
</dbReference>
<proteinExistence type="predicted"/>